<evidence type="ECO:0000313" key="3">
    <source>
        <dbReference type="Proteomes" id="UP000284684"/>
    </source>
</evidence>
<organism evidence="2 3">
    <name type="scientific">Pseudomonas brassicacearum</name>
    <dbReference type="NCBI Taxonomy" id="930166"/>
    <lineage>
        <taxon>Bacteria</taxon>
        <taxon>Pseudomonadati</taxon>
        <taxon>Pseudomonadota</taxon>
        <taxon>Gammaproteobacteria</taxon>
        <taxon>Pseudomonadales</taxon>
        <taxon>Pseudomonadaceae</taxon>
        <taxon>Pseudomonas</taxon>
    </lineage>
</organism>
<feature type="domain" description="FAD-dependent urate hydroxylase HpyO/Asp monooxygenase CreE-like FAD/NAD(P)-binding" evidence="1">
    <location>
        <begin position="12"/>
        <end position="178"/>
    </location>
</feature>
<reference evidence="2 3" key="1">
    <citation type="submission" date="2016-10" db="EMBL/GenBank/DDBJ databases">
        <title>Comparative genome analysis of multiple Pseudomonas spp. focuses on biocontrol and plant growth promoting traits.</title>
        <authorList>
            <person name="Tao X.-Y."/>
            <person name="Taylor C.G."/>
        </authorList>
    </citation>
    <scope>NUCLEOTIDE SEQUENCE [LARGE SCALE GENOMIC DNA]</scope>
    <source>
        <strain evidence="2 3">37D10</strain>
    </source>
</reference>
<dbReference type="Pfam" id="PF13454">
    <property type="entry name" value="NAD_binding_9"/>
    <property type="match status" value="1"/>
</dbReference>
<dbReference type="InterPro" id="IPR038732">
    <property type="entry name" value="HpyO/CreE_NAD-binding"/>
</dbReference>
<evidence type="ECO:0000313" key="2">
    <source>
        <dbReference type="EMBL" id="RON03898.1"/>
    </source>
</evidence>
<dbReference type="InterPro" id="IPR052189">
    <property type="entry name" value="L-asp_N-monooxygenase_NS-form"/>
</dbReference>
<evidence type="ECO:0000259" key="1">
    <source>
        <dbReference type="Pfam" id="PF13454"/>
    </source>
</evidence>
<dbReference type="PANTHER" id="PTHR40254">
    <property type="entry name" value="BLR0577 PROTEIN"/>
    <property type="match status" value="1"/>
</dbReference>
<dbReference type="PANTHER" id="PTHR40254:SF1">
    <property type="entry name" value="BLR0577 PROTEIN"/>
    <property type="match status" value="1"/>
</dbReference>
<dbReference type="Proteomes" id="UP000284684">
    <property type="component" value="Unassembled WGS sequence"/>
</dbReference>
<sequence length="572" mass="63366">MDHLHTRHTRLAIVGMGFRGLSVLEQLLIRLCELDGLDLRIEVFEPRLPGSGLHSSDQPDYLMLNTIAGQIQALVQGPDFLQWCQAQALRLDARGHVCSDEQGRAIGFGDFLPRRLLGQYLEDCWQLLLARCPAGVTIVVHTEQVIGAKAEHGTTAFLLETDQGRCMQVDGLILTTGHGTLAQPEIGNQHRVAIEGLGLSAMDLLAQLTEGRGGRFVRAQGQWRYQRSGQEPQIDLYSRSGLPFHARPQWQAPTQDRPPALFFTTAAIEQLRQQHADRRLDFDADLLPLIEDEMRCAFYRTQARLDGVDSAALESTLQAATQPTSRAECFARLAYTLGPFEPRDWMPTERWSGDPQHYGEWFRQWISRDLADSHLGTSGSPLKAALEVWRDCREQLRQAVDRNGLNEASTLRFFRTWAGLSNRLVGGPQKERYEDLLALIEAGVVRVLAPDAREIAMVDCERVIVARVPHSGLRATDSALMHDLQAQGLIRAAHPGPADGIVIDNSGRASAADGRPQQRLWVLGPAVEGCTFYNHYVATPDPQCAAIREARLLTADCLEALGIGQHLAVACA</sequence>
<dbReference type="EMBL" id="MOBI01000004">
    <property type="protein sequence ID" value="RON03898.1"/>
    <property type="molecule type" value="Genomic_DNA"/>
</dbReference>
<dbReference type="AlphaFoldDB" id="A0A423GZT5"/>
<gene>
    <name evidence="2" type="ORF">BK658_03335</name>
</gene>
<dbReference type="InterPro" id="IPR036188">
    <property type="entry name" value="FAD/NAD-bd_sf"/>
</dbReference>
<accession>A0A423GZT5</accession>
<comment type="caution">
    <text evidence="2">The sequence shown here is derived from an EMBL/GenBank/DDBJ whole genome shotgun (WGS) entry which is preliminary data.</text>
</comment>
<protein>
    <submittedName>
        <fullName evidence="2">FAD-NAD(P)-binding domain protein</fullName>
    </submittedName>
</protein>
<name>A0A423GZT5_9PSED</name>
<dbReference type="SUPFAM" id="SSF51905">
    <property type="entry name" value="FAD/NAD(P)-binding domain"/>
    <property type="match status" value="1"/>
</dbReference>
<proteinExistence type="predicted"/>